<comment type="catalytic activity">
    <reaction evidence="1">
        <text>Hydrolysis of terminal non-reducing N-acetyl-D-hexosamine residues in N-acetyl-beta-D-hexosaminides.</text>
        <dbReference type="EC" id="3.2.1.52"/>
    </reaction>
</comment>
<evidence type="ECO:0000313" key="9">
    <source>
        <dbReference type="EMBL" id="MBB5077753.1"/>
    </source>
</evidence>
<proteinExistence type="inferred from homology"/>
<dbReference type="GO" id="GO:0004563">
    <property type="term" value="F:beta-N-acetylhexosaminidase activity"/>
    <property type="evidence" value="ECO:0007669"/>
    <property type="project" value="UniProtKB-EC"/>
</dbReference>
<keyword evidence="5" id="KW-0326">Glycosidase</keyword>
<dbReference type="GO" id="GO:0016020">
    <property type="term" value="C:membrane"/>
    <property type="evidence" value="ECO:0007669"/>
    <property type="project" value="TreeGrafter"/>
</dbReference>
<evidence type="ECO:0000256" key="5">
    <source>
        <dbReference type="ARBA" id="ARBA00023295"/>
    </source>
</evidence>
<dbReference type="EMBL" id="JACHIN010000004">
    <property type="protein sequence ID" value="MBB5077753.1"/>
    <property type="molecule type" value="Genomic_DNA"/>
</dbReference>
<dbReference type="PANTHER" id="PTHR22600">
    <property type="entry name" value="BETA-HEXOSAMINIDASE"/>
    <property type="match status" value="1"/>
</dbReference>
<dbReference type="RefSeq" id="WP_184961915.1">
    <property type="nucleotide sequence ID" value="NZ_JACHIN010000004.1"/>
</dbReference>
<comment type="similarity">
    <text evidence="2">Belongs to the glycosyl hydrolase 20 family.</text>
</comment>
<reference evidence="9 10" key="1">
    <citation type="submission" date="2020-08" db="EMBL/GenBank/DDBJ databases">
        <title>Genomic Encyclopedia of Type Strains, Phase IV (KMG-IV): sequencing the most valuable type-strain genomes for metagenomic binning, comparative biology and taxonomic classification.</title>
        <authorList>
            <person name="Goeker M."/>
        </authorList>
    </citation>
    <scope>NUCLEOTIDE SEQUENCE [LARGE SCALE GENOMIC DNA]</scope>
    <source>
        <strain evidence="9 10">DSM 45385</strain>
    </source>
</reference>
<dbReference type="GO" id="GO:0030203">
    <property type="term" value="P:glycosaminoglycan metabolic process"/>
    <property type="evidence" value="ECO:0007669"/>
    <property type="project" value="TreeGrafter"/>
</dbReference>
<evidence type="ECO:0000256" key="1">
    <source>
        <dbReference type="ARBA" id="ARBA00001231"/>
    </source>
</evidence>
<keyword evidence="4" id="KW-0378">Hydrolase</keyword>
<organism evidence="9 10">
    <name type="scientific">Nonomuraea endophytica</name>
    <dbReference type="NCBI Taxonomy" id="714136"/>
    <lineage>
        <taxon>Bacteria</taxon>
        <taxon>Bacillati</taxon>
        <taxon>Actinomycetota</taxon>
        <taxon>Actinomycetes</taxon>
        <taxon>Streptosporangiales</taxon>
        <taxon>Streptosporangiaceae</taxon>
        <taxon>Nonomuraea</taxon>
    </lineage>
</organism>
<dbReference type="EC" id="3.2.1.52" evidence="3"/>
<evidence type="ECO:0000256" key="6">
    <source>
        <dbReference type="PIRSR" id="PIRSR625705-1"/>
    </source>
</evidence>
<dbReference type="SUPFAM" id="SSF55545">
    <property type="entry name" value="beta-N-acetylhexosaminidase-like domain"/>
    <property type="match status" value="1"/>
</dbReference>
<dbReference type="InterPro" id="IPR029018">
    <property type="entry name" value="Hex-like_dom2"/>
</dbReference>
<dbReference type="Gene3D" id="3.30.379.10">
    <property type="entry name" value="Chitobiase/beta-hexosaminidase domain 2-like"/>
    <property type="match status" value="1"/>
</dbReference>
<dbReference type="InterPro" id="IPR015882">
    <property type="entry name" value="HEX_bac_N"/>
</dbReference>
<sequence length="600" mass="65528">MIPLVPTPHRLSAAGARLRLGPHATISPGAGPLLAELRAATGLPLPERVRGADLELATDPAIPPQSYVLEIADRVQVRSSDPAGAFYGLQTVLKLLSGPELPKLTITDGPAVAVRGVMLDLGRRHWDPAYLRRFVRRMAWLGYNRLQLHLTEWNGFRVRLPGYEDLATEPAYSIDDLTELIGYARSLHIEAVPEIDLPAHASHLIARRPELRPADSALNDGAHWTGHATDAWTMDVTRPANREWIKGLLAAFCAAFDTPAVHIGADEWPVEPALSAAPALVAYARSIHPDHGPSDALIAFVNELAQVVRDHGKRPEMWNWWEYASGGTHRISPDRDIRLTAWPDTEAEVRAFSDAGYDVIAAPAVSHYITPRTAPGNRMGVNYVTADPRHLYHDWAPSQISGYQLCVWADWAEEQPDTYFGWYATRPLAVLADRLWGGPRLADVDDYLSVVDALPCPGNAPQRPVGEVGPSGEVQPVRGLRPVGGLEAVGEVGWVGGVGAVVALAEPVRIRRVRFRPAVPTGARAVGGKWPEPVWRALDAVRGTRFQGAGAAEGPWEDLAVVEWLPTTTWNVLDIEADGAYACLRVVDAPDGLDIEWWSE</sequence>
<feature type="active site" description="Proton donor" evidence="6">
    <location>
        <position position="267"/>
    </location>
</feature>
<feature type="domain" description="Glycoside hydrolase family 20 catalytic" evidence="7">
    <location>
        <begin position="115"/>
        <end position="417"/>
    </location>
</feature>
<evidence type="ECO:0000313" key="10">
    <source>
        <dbReference type="Proteomes" id="UP000568380"/>
    </source>
</evidence>
<dbReference type="PRINTS" id="PR00738">
    <property type="entry name" value="GLHYDRLASE20"/>
</dbReference>
<dbReference type="InterPro" id="IPR025705">
    <property type="entry name" value="Beta_hexosaminidase_sua/sub"/>
</dbReference>
<evidence type="ECO:0000259" key="8">
    <source>
        <dbReference type="Pfam" id="PF02838"/>
    </source>
</evidence>
<dbReference type="InterPro" id="IPR017853">
    <property type="entry name" value="GH"/>
</dbReference>
<feature type="domain" description="Beta-hexosaminidase bacterial type N-terminal" evidence="8">
    <location>
        <begin position="3"/>
        <end position="108"/>
    </location>
</feature>
<dbReference type="Proteomes" id="UP000568380">
    <property type="component" value="Unassembled WGS sequence"/>
</dbReference>
<evidence type="ECO:0000259" key="7">
    <source>
        <dbReference type="Pfam" id="PF00728"/>
    </source>
</evidence>
<dbReference type="Pfam" id="PF02838">
    <property type="entry name" value="Glyco_hydro_20b"/>
    <property type="match status" value="1"/>
</dbReference>
<dbReference type="Pfam" id="PF00728">
    <property type="entry name" value="Glyco_hydro_20"/>
    <property type="match status" value="1"/>
</dbReference>
<protein>
    <recommendedName>
        <fullName evidence="3">beta-N-acetylhexosaminidase</fullName>
        <ecNumber evidence="3">3.2.1.52</ecNumber>
    </recommendedName>
</protein>
<accession>A0A7W8EFT1</accession>
<evidence type="ECO:0000256" key="4">
    <source>
        <dbReference type="ARBA" id="ARBA00022801"/>
    </source>
</evidence>
<dbReference type="SUPFAM" id="SSF51445">
    <property type="entry name" value="(Trans)glycosidases"/>
    <property type="match status" value="1"/>
</dbReference>
<evidence type="ECO:0000256" key="2">
    <source>
        <dbReference type="ARBA" id="ARBA00006285"/>
    </source>
</evidence>
<name>A0A7W8EFT1_9ACTN</name>
<dbReference type="AlphaFoldDB" id="A0A7W8EFT1"/>
<keyword evidence="10" id="KW-1185">Reference proteome</keyword>
<dbReference type="InterPro" id="IPR015883">
    <property type="entry name" value="Glyco_hydro_20_cat"/>
</dbReference>
<dbReference type="Gene3D" id="3.20.20.80">
    <property type="entry name" value="Glycosidases"/>
    <property type="match status" value="1"/>
</dbReference>
<dbReference type="PANTHER" id="PTHR22600:SF57">
    <property type="entry name" value="BETA-N-ACETYLHEXOSAMINIDASE"/>
    <property type="match status" value="1"/>
</dbReference>
<gene>
    <name evidence="9" type="ORF">HNR40_003228</name>
</gene>
<evidence type="ECO:0000256" key="3">
    <source>
        <dbReference type="ARBA" id="ARBA00012663"/>
    </source>
</evidence>
<comment type="caution">
    <text evidence="9">The sequence shown here is derived from an EMBL/GenBank/DDBJ whole genome shotgun (WGS) entry which is preliminary data.</text>
</comment>
<dbReference type="GO" id="GO:0005975">
    <property type="term" value="P:carbohydrate metabolic process"/>
    <property type="evidence" value="ECO:0007669"/>
    <property type="project" value="InterPro"/>
</dbReference>